<proteinExistence type="predicted"/>
<feature type="domain" description="C2H2-type" evidence="2">
    <location>
        <begin position="373"/>
        <end position="393"/>
    </location>
</feature>
<dbReference type="PROSITE" id="PS00028">
    <property type="entry name" value="ZINC_FINGER_C2H2_1"/>
    <property type="match status" value="1"/>
</dbReference>
<evidence type="ECO:0000313" key="4">
    <source>
        <dbReference type="Proteomes" id="UP001642540"/>
    </source>
</evidence>
<dbReference type="Proteomes" id="UP001642540">
    <property type="component" value="Unassembled WGS sequence"/>
</dbReference>
<dbReference type="EMBL" id="CAXLJM020000036">
    <property type="protein sequence ID" value="CAL8105465.1"/>
    <property type="molecule type" value="Genomic_DNA"/>
</dbReference>
<reference evidence="3 4" key="1">
    <citation type="submission" date="2024-08" db="EMBL/GenBank/DDBJ databases">
        <authorList>
            <person name="Cucini C."/>
            <person name="Frati F."/>
        </authorList>
    </citation>
    <scope>NUCLEOTIDE SEQUENCE [LARGE SCALE GENOMIC DNA]</scope>
</reference>
<name>A0ABP1QJI8_9HEXA</name>
<feature type="region of interest" description="Disordered" evidence="1">
    <location>
        <begin position="190"/>
        <end position="213"/>
    </location>
</feature>
<dbReference type="InterPro" id="IPR013087">
    <property type="entry name" value="Znf_C2H2_type"/>
</dbReference>
<evidence type="ECO:0000259" key="2">
    <source>
        <dbReference type="PROSITE" id="PS00028"/>
    </source>
</evidence>
<evidence type="ECO:0000256" key="1">
    <source>
        <dbReference type="SAM" id="MobiDB-lite"/>
    </source>
</evidence>
<feature type="compositionally biased region" description="Polar residues" evidence="1">
    <location>
        <begin position="227"/>
        <end position="240"/>
    </location>
</feature>
<sequence>MDSSQPTPGVKRKIPGPESKTLKRVNYNLEAQTCNTKTKCLFCFRSVLTPFTIKAETGEDRKRIQHLKNLCNHVMKKNQDELPTDYSLEAFPFCAPCQVYVDQLWEYDEIVRKTQIKIAETILAIEKAVVDGEVLNSSLRMSTPSATVTPANDKRFMKLRDVIFTGYRNTLLKKQTLSEKLLEANKTPRTLAQQPGTASNNMENDHVKRPDVTPVRPDLVEIRGSAARQNQELSSASCETLFTLDDETGDGERNEKIPSETQDKGDSQVAPADDNSLDVTHRFDSQNIDEESRKREGMIMDGLVEIYWTSGSLHDEAYLNCSMCFHELKFPSRKAEGLSHASRMMNAHIKKIHQDKENLSQSTTKKRPTIYSCCACHVVFADTLTRDKHEVVHRNCEGCGKIFGSNGYYNKTCKHVGNIS</sequence>
<feature type="region of interest" description="Disordered" evidence="1">
    <location>
        <begin position="226"/>
        <end position="275"/>
    </location>
</feature>
<accession>A0ABP1QJI8</accession>
<evidence type="ECO:0000313" key="3">
    <source>
        <dbReference type="EMBL" id="CAL8105465.1"/>
    </source>
</evidence>
<organism evidence="3 4">
    <name type="scientific">Orchesella dallaii</name>
    <dbReference type="NCBI Taxonomy" id="48710"/>
    <lineage>
        <taxon>Eukaryota</taxon>
        <taxon>Metazoa</taxon>
        <taxon>Ecdysozoa</taxon>
        <taxon>Arthropoda</taxon>
        <taxon>Hexapoda</taxon>
        <taxon>Collembola</taxon>
        <taxon>Entomobryomorpha</taxon>
        <taxon>Entomobryoidea</taxon>
        <taxon>Orchesellidae</taxon>
        <taxon>Orchesellinae</taxon>
        <taxon>Orchesella</taxon>
    </lineage>
</organism>
<gene>
    <name evidence="3" type="ORF">ODALV1_LOCUS12072</name>
</gene>
<keyword evidence="4" id="KW-1185">Reference proteome</keyword>
<protein>
    <recommendedName>
        <fullName evidence="2">C2H2-type domain-containing protein</fullName>
    </recommendedName>
</protein>
<feature type="compositionally biased region" description="Basic and acidic residues" evidence="1">
    <location>
        <begin position="250"/>
        <end position="266"/>
    </location>
</feature>
<comment type="caution">
    <text evidence="3">The sequence shown here is derived from an EMBL/GenBank/DDBJ whole genome shotgun (WGS) entry which is preliminary data.</text>
</comment>
<feature type="compositionally biased region" description="Polar residues" evidence="1">
    <location>
        <begin position="190"/>
        <end position="202"/>
    </location>
</feature>